<proteinExistence type="predicted"/>
<keyword evidence="3" id="KW-1185">Reference proteome</keyword>
<sequence>MKGRDAEYAGGWVAIVADAPDSGRRFPGAGRHEEDLTPASYHPGQTSPSDPTGCFPD</sequence>
<gene>
    <name evidence="2" type="ORF">ASNO1_76570</name>
</gene>
<comment type="caution">
    <text evidence="2">The sequence shown here is derived from an EMBL/GenBank/DDBJ whole genome shotgun (WGS) entry which is preliminary data.</text>
</comment>
<evidence type="ECO:0000256" key="1">
    <source>
        <dbReference type="SAM" id="MobiDB-lite"/>
    </source>
</evidence>
<accession>A0ABQ6R514</accession>
<reference evidence="2 3" key="1">
    <citation type="journal article" date="2024" name="Arch. Microbiol.">
        <title>Corallococcus caeni sp. nov., a novel myxobacterium isolated from activated sludge.</title>
        <authorList>
            <person name="Tomita S."/>
            <person name="Nakai R."/>
            <person name="Kuroda K."/>
            <person name="Kurashita H."/>
            <person name="Hatamoto M."/>
            <person name="Yamaguchi T."/>
            <person name="Narihiro T."/>
        </authorList>
    </citation>
    <scope>NUCLEOTIDE SEQUENCE [LARGE SCALE GENOMIC DNA]</scope>
    <source>
        <strain evidence="2 3">NO1</strain>
    </source>
</reference>
<organism evidence="2 3">
    <name type="scientific">Corallococcus caeni</name>
    <dbReference type="NCBI Taxonomy" id="3082388"/>
    <lineage>
        <taxon>Bacteria</taxon>
        <taxon>Pseudomonadati</taxon>
        <taxon>Myxococcota</taxon>
        <taxon>Myxococcia</taxon>
        <taxon>Myxococcales</taxon>
        <taxon>Cystobacterineae</taxon>
        <taxon>Myxococcaceae</taxon>
        <taxon>Corallococcus</taxon>
    </lineage>
</organism>
<protein>
    <submittedName>
        <fullName evidence="2">Uncharacterized protein</fullName>
    </submittedName>
</protein>
<evidence type="ECO:0000313" key="3">
    <source>
        <dbReference type="Proteomes" id="UP001342631"/>
    </source>
</evidence>
<dbReference type="Proteomes" id="UP001342631">
    <property type="component" value="Unassembled WGS sequence"/>
</dbReference>
<feature type="region of interest" description="Disordered" evidence="1">
    <location>
        <begin position="20"/>
        <end position="57"/>
    </location>
</feature>
<evidence type="ECO:0000313" key="2">
    <source>
        <dbReference type="EMBL" id="GMU11403.1"/>
    </source>
</evidence>
<dbReference type="EMBL" id="BTTX01000013">
    <property type="protein sequence ID" value="GMU11403.1"/>
    <property type="molecule type" value="Genomic_DNA"/>
</dbReference>
<name>A0ABQ6R514_9BACT</name>